<reference evidence="4 5" key="1">
    <citation type="submission" date="2015-12" db="EMBL/GenBank/DDBJ databases">
        <title>The genome of Folsomia candida.</title>
        <authorList>
            <person name="Faddeeva A."/>
            <person name="Derks M.F."/>
            <person name="Anvar Y."/>
            <person name="Smit S."/>
            <person name="Van Straalen N."/>
            <person name="Roelofs D."/>
        </authorList>
    </citation>
    <scope>NUCLEOTIDE SEQUENCE [LARGE SCALE GENOMIC DNA]</scope>
    <source>
        <strain evidence="4 5">VU population</strain>
        <tissue evidence="4">Whole body</tissue>
    </source>
</reference>
<evidence type="ECO:0000313" key="4">
    <source>
        <dbReference type="EMBL" id="OXA52060.1"/>
    </source>
</evidence>
<dbReference type="Gene3D" id="3.40.366.10">
    <property type="entry name" value="Malonyl-Coenzyme A Acyl Carrier Protein, domain 2"/>
    <property type="match status" value="1"/>
</dbReference>
<dbReference type="SUPFAM" id="SSF47336">
    <property type="entry name" value="ACP-like"/>
    <property type="match status" value="1"/>
</dbReference>
<evidence type="ECO:0000256" key="1">
    <source>
        <dbReference type="ARBA" id="ARBA00022450"/>
    </source>
</evidence>
<keyword evidence="1" id="KW-0596">Phosphopantetheine</keyword>
<evidence type="ECO:0000313" key="5">
    <source>
        <dbReference type="Proteomes" id="UP000198287"/>
    </source>
</evidence>
<dbReference type="SMART" id="SM00827">
    <property type="entry name" value="PKS_AT"/>
    <property type="match status" value="1"/>
</dbReference>
<protein>
    <submittedName>
        <fullName evidence="4">Conidial yellow pigment biosynthesis polyketide synthase</fullName>
    </submittedName>
</protein>
<dbReference type="PROSITE" id="PS50075">
    <property type="entry name" value="CARRIER"/>
    <property type="match status" value="1"/>
</dbReference>
<dbReference type="Gene3D" id="3.30.70.3290">
    <property type="match status" value="1"/>
</dbReference>
<dbReference type="InterPro" id="IPR001227">
    <property type="entry name" value="Ac_transferase_dom_sf"/>
</dbReference>
<dbReference type="Pfam" id="PF00550">
    <property type="entry name" value="PP-binding"/>
    <property type="match status" value="1"/>
</dbReference>
<dbReference type="EMBL" id="LNIX01000007">
    <property type="protein sequence ID" value="OXA52060.1"/>
    <property type="molecule type" value="Genomic_DNA"/>
</dbReference>
<dbReference type="GO" id="GO:0006633">
    <property type="term" value="P:fatty acid biosynthetic process"/>
    <property type="evidence" value="ECO:0007669"/>
    <property type="project" value="UniProtKB-UniPathway"/>
</dbReference>
<evidence type="ECO:0000259" key="3">
    <source>
        <dbReference type="PROSITE" id="PS50075"/>
    </source>
</evidence>
<dbReference type="PANTHER" id="PTHR43775">
    <property type="entry name" value="FATTY ACID SYNTHASE"/>
    <property type="match status" value="1"/>
</dbReference>
<organism evidence="4 5">
    <name type="scientific">Folsomia candida</name>
    <name type="common">Springtail</name>
    <dbReference type="NCBI Taxonomy" id="158441"/>
    <lineage>
        <taxon>Eukaryota</taxon>
        <taxon>Metazoa</taxon>
        <taxon>Ecdysozoa</taxon>
        <taxon>Arthropoda</taxon>
        <taxon>Hexapoda</taxon>
        <taxon>Collembola</taxon>
        <taxon>Entomobryomorpha</taxon>
        <taxon>Isotomoidea</taxon>
        <taxon>Isotomidae</taxon>
        <taxon>Proisotominae</taxon>
        <taxon>Folsomia</taxon>
    </lineage>
</organism>
<feature type="domain" description="Carrier" evidence="3">
    <location>
        <begin position="489"/>
        <end position="568"/>
    </location>
</feature>
<dbReference type="InterPro" id="IPR009081">
    <property type="entry name" value="PP-bd_ACP"/>
</dbReference>
<dbReference type="InterPro" id="IPR036291">
    <property type="entry name" value="NAD(P)-bd_dom_sf"/>
</dbReference>
<evidence type="ECO:0000256" key="2">
    <source>
        <dbReference type="ARBA" id="ARBA00022553"/>
    </source>
</evidence>
<sequence>MTLPVNILTLSAPSAGELDSLIESYKVYLREEGGRLNLADVAYSASRSSAHLHPHRLAVVGKSCLDVANNLEKLRFERDVVVKDGNVPKICFLFSGNGSSFHRMGQTLYETMPHYKRELEKSADIMRRECPELSFHDALFGEDESLMENPVYDALTHEVTNYIVSNLWTHWGIKPDCVLGHSLGEYAAAPACGIHSPEDTLKICFSMFEAGGLWPPGRMAVVMADEKTLENLIAQCQALTKATPGSWISLAGTNSQVQHVVAGAPSTIANFLDLCKNNAVKAVQLPLRVAYHSQGVDPMVETVRASSDTLTYNPPNCAYISCLTGKVVVMTSGSISRLSSECGFADKIEKGYWPRHIREPFQFSEACRTAYDDCGARVFLEMGGQPIISALVMQNADELAWKEPINCLQSMRKGKDDLEVMLDSLAKLYVMGYPVNWTNFYQDFDVHQVSIPGGVVANGHHVVLAPLPENEMTEEAFWTSLNQAGCQESRCDVILRYVFQVMRRVLKSDEFDLDPSQEFRASGIDSLLAIQMKTHLQKVLGSQVVFGFNDLIECYTPQQLAQKLHQLIYTVANKNEEKEEVKRLVRADSVLWDHIKPSPTSQPVPLDQIKSVLVTGATGNLAPHLVAELAKRPQIEKIYCLVREGRDTSAQERLEKHLKAEGIWDKIPTTCQVIAVKGNIVDEFLGMEKGEYEKLADQVNAVINCAVTSNHLATYKEEDLKYGGVRAVNVIGVQRVLEFCALKRTKWVFHASTFLALWGKKDYHYYRMPEEWPIEFVNDLDKFPNFGYSISKIIADQLVHQATQRGIPCKAFRFVKIGGETETGRQKVMQNHFFLKFLHYIVGGVMPSIDVPLQIMPVDTCAQISLRVFFDERACPSDIYNVITPYAVNELDLVNMVEEFGPQLKILSQLSRIVEKFGEDGARQKWLEMSASGPLARVVKELDTTLGENWWENPSSAFKNENVMEFIRSQFGGEMRVVPYEEYVKCLVAHGEDSLIYHWIDFYTSEDSVFNLADKGEMPLQPSWNKNQTYFMRWGKIEMLYPNLRDMIEHPWETLRRDIHYTIDNAKDIFRNRYHKQ</sequence>
<dbReference type="SUPFAM" id="SSF55048">
    <property type="entry name" value="Probable ACP-binding domain of malonyl-CoA ACP transacylase"/>
    <property type="match status" value="1"/>
</dbReference>
<dbReference type="OrthoDB" id="416786at2759"/>
<dbReference type="SUPFAM" id="SSF51735">
    <property type="entry name" value="NAD(P)-binding Rossmann-fold domains"/>
    <property type="match status" value="1"/>
</dbReference>
<name>A0A226E463_FOLCA</name>
<dbReference type="Proteomes" id="UP000198287">
    <property type="component" value="Unassembled WGS sequence"/>
</dbReference>
<dbReference type="InterPro" id="IPR014043">
    <property type="entry name" value="Acyl_transferase_dom"/>
</dbReference>
<dbReference type="InterPro" id="IPR036736">
    <property type="entry name" value="ACP-like_sf"/>
</dbReference>
<dbReference type="AlphaFoldDB" id="A0A226E463"/>
<keyword evidence="2" id="KW-0597">Phosphoprotein</keyword>
<dbReference type="InterPro" id="IPR016035">
    <property type="entry name" value="Acyl_Trfase/lysoPLipase"/>
</dbReference>
<proteinExistence type="predicted"/>
<dbReference type="InterPro" id="IPR013120">
    <property type="entry name" value="FAR_NAD-bd"/>
</dbReference>
<dbReference type="STRING" id="158441.A0A226E463"/>
<dbReference type="InterPro" id="IPR050091">
    <property type="entry name" value="PKS_NRPS_Biosynth_Enz"/>
</dbReference>
<dbReference type="Gene3D" id="1.10.1200.10">
    <property type="entry name" value="ACP-like"/>
    <property type="match status" value="1"/>
</dbReference>
<dbReference type="PANTHER" id="PTHR43775:SF37">
    <property type="entry name" value="SI:DKEY-61P9.11"/>
    <property type="match status" value="1"/>
</dbReference>
<dbReference type="Pfam" id="PF07993">
    <property type="entry name" value="NAD_binding_4"/>
    <property type="match status" value="1"/>
</dbReference>
<dbReference type="InterPro" id="IPR016036">
    <property type="entry name" value="Malonyl_transacylase_ACP-bd"/>
</dbReference>
<accession>A0A226E463</accession>
<dbReference type="SUPFAM" id="SSF52151">
    <property type="entry name" value="FabD/lysophospholipase-like"/>
    <property type="match status" value="1"/>
</dbReference>
<dbReference type="Pfam" id="PF22621">
    <property type="entry name" value="CurL-like_PKS_C"/>
    <property type="match status" value="1"/>
</dbReference>
<dbReference type="GO" id="GO:0004312">
    <property type="term" value="F:fatty acid synthase activity"/>
    <property type="evidence" value="ECO:0007669"/>
    <property type="project" value="TreeGrafter"/>
</dbReference>
<dbReference type="Gene3D" id="3.30.70.250">
    <property type="entry name" value="Malonyl-CoA ACP transacylase, ACP-binding"/>
    <property type="match status" value="1"/>
</dbReference>
<keyword evidence="5" id="KW-1185">Reference proteome</keyword>
<gene>
    <name evidence="4" type="ORF">Fcan01_13295</name>
</gene>
<dbReference type="UniPathway" id="UPA00094"/>
<dbReference type="Gene3D" id="3.40.50.720">
    <property type="entry name" value="NAD(P)-binding Rossmann-like Domain"/>
    <property type="match status" value="1"/>
</dbReference>
<comment type="caution">
    <text evidence="4">The sequence shown here is derived from an EMBL/GenBank/DDBJ whole genome shotgun (WGS) entry which is preliminary data.</text>
</comment>
<dbReference type="Pfam" id="PF00698">
    <property type="entry name" value="Acyl_transf_1"/>
    <property type="match status" value="1"/>
</dbReference>